<accession>A0ABW2TZI5</accession>
<evidence type="ECO:0000313" key="1">
    <source>
        <dbReference type="EMBL" id="MFC7618171.1"/>
    </source>
</evidence>
<organism evidence="1 2">
    <name type="scientific">Actinokineospora soli</name>
    <dbReference type="NCBI Taxonomy" id="1048753"/>
    <lineage>
        <taxon>Bacteria</taxon>
        <taxon>Bacillati</taxon>
        <taxon>Actinomycetota</taxon>
        <taxon>Actinomycetes</taxon>
        <taxon>Pseudonocardiales</taxon>
        <taxon>Pseudonocardiaceae</taxon>
        <taxon>Actinokineospora</taxon>
    </lineage>
</organism>
<name>A0ABW2TZI5_9PSEU</name>
<sequence>MKEVSYAGRIGHALELSQPQAAIDGVKAAVTDELKALDPKIEVVRTDYFNHTYIPDLVIRWPRESSTFERYVYLRSNSDIDYLAEEVGIVSENKPIVFGLDTFPAAGPTSPEMRRLSQSLRHSDTLVTDADSLSVFARNDSSRFRQLTSSAITKGGRGVIDEQTATSASEDLDAGFDGAMRVDRESTSRGVSTLDLLLAPQFSNRISRLLQAIWVGAGGRLEDYPGKTSLTAEISDDSLQFLFDLDVEIVNAEFWGRVGRFVELEQLSRLLLPNGSSNFTRFMKVNHNNMWARCCRLSMRHATLDRDENDRFWFIDNGNVGLNVGNHAVYVAQKTDKLGNVQPVGSDAISVAALKKRARNLVVRDAEFYSGKLTVRFSSDDGQGLLADDQLDTLVSQLDDGAAVKKIEVTLPGGRHMTFDFGISTSTGRTQTRLAIKEIVSMTLQLVGMEGHLNPFLPEYPF</sequence>
<keyword evidence="2" id="KW-1185">Reference proteome</keyword>
<protein>
    <recommendedName>
        <fullName evidence="3">Sporadically distributed protein, TIGR04141 family</fullName>
    </recommendedName>
</protein>
<evidence type="ECO:0008006" key="3">
    <source>
        <dbReference type="Google" id="ProtNLM"/>
    </source>
</evidence>
<dbReference type="EMBL" id="JBHTEY010000004">
    <property type="protein sequence ID" value="MFC7618171.1"/>
    <property type="molecule type" value="Genomic_DNA"/>
</dbReference>
<proteinExistence type="predicted"/>
<comment type="caution">
    <text evidence="1">The sequence shown here is derived from an EMBL/GenBank/DDBJ whole genome shotgun (WGS) entry which is preliminary data.</text>
</comment>
<evidence type="ECO:0000313" key="2">
    <source>
        <dbReference type="Proteomes" id="UP001596512"/>
    </source>
</evidence>
<gene>
    <name evidence="1" type="ORF">ACFQV2_37070</name>
</gene>
<dbReference type="Proteomes" id="UP001596512">
    <property type="component" value="Unassembled WGS sequence"/>
</dbReference>
<reference evidence="2" key="1">
    <citation type="journal article" date="2019" name="Int. J. Syst. Evol. Microbiol.">
        <title>The Global Catalogue of Microorganisms (GCM) 10K type strain sequencing project: providing services to taxonomists for standard genome sequencing and annotation.</title>
        <authorList>
            <consortium name="The Broad Institute Genomics Platform"/>
            <consortium name="The Broad Institute Genome Sequencing Center for Infectious Disease"/>
            <person name="Wu L."/>
            <person name="Ma J."/>
        </authorList>
    </citation>
    <scope>NUCLEOTIDE SEQUENCE [LARGE SCALE GENOMIC DNA]</scope>
    <source>
        <strain evidence="2">JCM 17695</strain>
    </source>
</reference>